<dbReference type="Proteomes" id="UP000712600">
    <property type="component" value="Unassembled WGS sequence"/>
</dbReference>
<evidence type="ECO:0000256" key="1">
    <source>
        <dbReference type="SAM" id="MobiDB-lite"/>
    </source>
</evidence>
<comment type="caution">
    <text evidence="2">The sequence shown here is derived from an EMBL/GenBank/DDBJ whole genome shotgun (WGS) entry which is preliminary data.</text>
</comment>
<gene>
    <name evidence="2" type="ORF">F2Q69_00034986</name>
</gene>
<feature type="region of interest" description="Disordered" evidence="1">
    <location>
        <begin position="1"/>
        <end position="21"/>
    </location>
</feature>
<organism evidence="2 3">
    <name type="scientific">Brassica cretica</name>
    <name type="common">Mustard</name>
    <dbReference type="NCBI Taxonomy" id="69181"/>
    <lineage>
        <taxon>Eukaryota</taxon>
        <taxon>Viridiplantae</taxon>
        <taxon>Streptophyta</taxon>
        <taxon>Embryophyta</taxon>
        <taxon>Tracheophyta</taxon>
        <taxon>Spermatophyta</taxon>
        <taxon>Magnoliopsida</taxon>
        <taxon>eudicotyledons</taxon>
        <taxon>Gunneridae</taxon>
        <taxon>Pentapetalae</taxon>
        <taxon>rosids</taxon>
        <taxon>malvids</taxon>
        <taxon>Brassicales</taxon>
        <taxon>Brassicaceae</taxon>
        <taxon>Brassiceae</taxon>
        <taxon>Brassica</taxon>
    </lineage>
</organism>
<proteinExistence type="predicted"/>
<evidence type="ECO:0000313" key="2">
    <source>
        <dbReference type="EMBL" id="KAF3600856.1"/>
    </source>
</evidence>
<accession>A0A8S9SHE9</accession>
<feature type="region of interest" description="Disordered" evidence="1">
    <location>
        <begin position="50"/>
        <end position="76"/>
    </location>
</feature>
<reference evidence="2" key="1">
    <citation type="submission" date="2019-12" db="EMBL/GenBank/DDBJ databases">
        <title>Genome sequencing and annotation of Brassica cretica.</title>
        <authorList>
            <person name="Studholme D.J."/>
            <person name="Sarris P."/>
        </authorList>
    </citation>
    <scope>NUCLEOTIDE SEQUENCE</scope>
    <source>
        <strain evidence="2">PFS-109/04</strain>
        <tissue evidence="2">Leaf</tissue>
    </source>
</reference>
<feature type="compositionally biased region" description="Polar residues" evidence="1">
    <location>
        <begin position="50"/>
        <end position="72"/>
    </location>
</feature>
<protein>
    <submittedName>
        <fullName evidence="2">Uncharacterized protein</fullName>
    </submittedName>
</protein>
<dbReference type="EMBL" id="QGKX02000004">
    <property type="protein sequence ID" value="KAF3600856.1"/>
    <property type="molecule type" value="Genomic_DNA"/>
</dbReference>
<dbReference type="AlphaFoldDB" id="A0A8S9SHE9"/>
<name>A0A8S9SHE9_BRACR</name>
<sequence length="210" mass="23700">MRAFTRASVETELPETRSDEYDEDYHREKNIEYHGLAMDDQGLLHTSSANATSTSIDSRPTPSIDGETQNQRGAGATPFALTYQSGIRLSLGRAQGMDGSILNVSKEDFAELFVMHGSDLFCQPKEESTIPPSIDKRPLSSIDGMVTPAKDSYNKAEVDELVEEIYRVIRTLDDFHSKRLDDIYYPFDKSISWLTTCTEERMQDLAMLQK</sequence>
<evidence type="ECO:0000313" key="3">
    <source>
        <dbReference type="Proteomes" id="UP000712600"/>
    </source>
</evidence>